<organism evidence="1 2">
    <name type="scientific">Allokutzneria multivorans</name>
    <dbReference type="NCBI Taxonomy" id="1142134"/>
    <lineage>
        <taxon>Bacteria</taxon>
        <taxon>Bacillati</taxon>
        <taxon>Actinomycetota</taxon>
        <taxon>Actinomycetes</taxon>
        <taxon>Pseudonocardiales</taxon>
        <taxon>Pseudonocardiaceae</taxon>
        <taxon>Allokutzneria</taxon>
    </lineage>
</organism>
<dbReference type="InterPro" id="IPR025680">
    <property type="entry name" value="DddI"/>
</dbReference>
<name>A0ABP7SVU8_9PSEU</name>
<proteinExistence type="predicted"/>
<keyword evidence="2" id="KW-1185">Reference proteome</keyword>
<reference evidence="2" key="1">
    <citation type="journal article" date="2019" name="Int. J. Syst. Evol. Microbiol.">
        <title>The Global Catalogue of Microorganisms (GCM) 10K type strain sequencing project: providing services to taxonomists for standard genome sequencing and annotation.</title>
        <authorList>
            <consortium name="The Broad Institute Genomics Platform"/>
            <consortium name="The Broad Institute Genome Sequencing Center for Infectious Disease"/>
            <person name="Wu L."/>
            <person name="Ma J."/>
        </authorList>
    </citation>
    <scope>NUCLEOTIDE SEQUENCE [LARGE SCALE GENOMIC DNA]</scope>
    <source>
        <strain evidence="2">JCM 17342</strain>
    </source>
</reference>
<gene>
    <name evidence="1" type="ORF">GCM10022247_44950</name>
</gene>
<comment type="caution">
    <text evidence="1">The sequence shown here is derived from an EMBL/GenBank/DDBJ whole genome shotgun (WGS) entry which is preliminary data.</text>
</comment>
<dbReference type="Pfam" id="PF14430">
    <property type="entry name" value="Imm1"/>
    <property type="match status" value="1"/>
</dbReference>
<dbReference type="RefSeq" id="WP_425549252.1">
    <property type="nucleotide sequence ID" value="NZ_BAABAL010000017.1"/>
</dbReference>
<dbReference type="Proteomes" id="UP001501747">
    <property type="component" value="Unassembled WGS sequence"/>
</dbReference>
<evidence type="ECO:0000313" key="1">
    <source>
        <dbReference type="EMBL" id="GAA4016785.1"/>
    </source>
</evidence>
<sequence>MTFAVVGDSGGEGVRDLKTSELSLTGHGPAAHEAPLDDVCKAVYEFFTSAGARPGDVPNVAFVSSDVTNATLGSKV</sequence>
<dbReference type="EMBL" id="BAABAL010000017">
    <property type="protein sequence ID" value="GAA4016785.1"/>
    <property type="molecule type" value="Genomic_DNA"/>
</dbReference>
<evidence type="ECO:0000313" key="2">
    <source>
        <dbReference type="Proteomes" id="UP001501747"/>
    </source>
</evidence>
<accession>A0ABP7SVU8</accession>
<protein>
    <submittedName>
        <fullName evidence="1">Uncharacterized protein</fullName>
    </submittedName>
</protein>